<dbReference type="InterPro" id="IPR018097">
    <property type="entry name" value="EGF_Ca-bd_CS"/>
</dbReference>
<dbReference type="Proteomes" id="UP000242188">
    <property type="component" value="Unassembled WGS sequence"/>
</dbReference>
<protein>
    <submittedName>
        <fullName evidence="21">Thrombospondin-4</fullName>
    </submittedName>
</protein>
<dbReference type="InterPro" id="IPR017897">
    <property type="entry name" value="Thrombospondin_3_rpt"/>
</dbReference>
<dbReference type="InterPro" id="IPR008859">
    <property type="entry name" value="Thrombospondin_C"/>
</dbReference>
<dbReference type="EMBL" id="NEDP02003301">
    <property type="protein sequence ID" value="OWF49029.1"/>
    <property type="molecule type" value="Genomic_DNA"/>
</dbReference>
<dbReference type="Pfam" id="PF07645">
    <property type="entry name" value="EGF_CA"/>
    <property type="match status" value="2"/>
</dbReference>
<evidence type="ECO:0000256" key="14">
    <source>
        <dbReference type="PROSITE-ProRule" id="PRU00634"/>
    </source>
</evidence>
<dbReference type="InterPro" id="IPR015919">
    <property type="entry name" value="Cadherin-like_sf"/>
</dbReference>
<evidence type="ECO:0000256" key="8">
    <source>
        <dbReference type="ARBA" id="ARBA00022889"/>
    </source>
</evidence>
<dbReference type="Pfam" id="PF13385">
    <property type="entry name" value="Laminin_G_3"/>
    <property type="match status" value="1"/>
</dbReference>
<feature type="region of interest" description="Disordered" evidence="15">
    <location>
        <begin position="2234"/>
        <end position="2256"/>
    </location>
</feature>
<dbReference type="GO" id="GO:0005509">
    <property type="term" value="F:calcium ion binding"/>
    <property type="evidence" value="ECO:0007669"/>
    <property type="project" value="UniProtKB-UniRule"/>
</dbReference>
<evidence type="ECO:0000256" key="13">
    <source>
        <dbReference type="PROSITE-ProRule" id="PRU00076"/>
    </source>
</evidence>
<dbReference type="InterPro" id="IPR001611">
    <property type="entry name" value="Leu-rich_rpt"/>
</dbReference>
<organism evidence="21 22">
    <name type="scientific">Mizuhopecten yessoensis</name>
    <name type="common">Japanese scallop</name>
    <name type="synonym">Patinopecten yessoensis</name>
    <dbReference type="NCBI Taxonomy" id="6573"/>
    <lineage>
        <taxon>Eukaryota</taxon>
        <taxon>Metazoa</taxon>
        <taxon>Spiralia</taxon>
        <taxon>Lophotrochozoa</taxon>
        <taxon>Mollusca</taxon>
        <taxon>Bivalvia</taxon>
        <taxon>Autobranchia</taxon>
        <taxon>Pteriomorphia</taxon>
        <taxon>Pectinida</taxon>
        <taxon>Pectinoidea</taxon>
        <taxon>Pectinidae</taxon>
        <taxon>Mizuhopecten</taxon>
    </lineage>
</organism>
<feature type="domain" description="Cadherin" evidence="18">
    <location>
        <begin position="1344"/>
        <end position="1401"/>
    </location>
</feature>
<evidence type="ECO:0000259" key="17">
    <source>
        <dbReference type="PROSITE" id="PS50026"/>
    </source>
</evidence>
<dbReference type="InterPro" id="IPR020894">
    <property type="entry name" value="Cadherin_CS"/>
</dbReference>
<dbReference type="InterPro" id="IPR026906">
    <property type="entry name" value="LRR_5"/>
</dbReference>
<dbReference type="Pfam" id="PF02412">
    <property type="entry name" value="TSP_3"/>
    <property type="match status" value="6"/>
</dbReference>
<comment type="subcellular location">
    <subcellularLocation>
        <location evidence="1">Membrane</location>
    </subcellularLocation>
</comment>
<feature type="domain" description="F5/8 type C" evidence="16">
    <location>
        <begin position="1534"/>
        <end position="1687"/>
    </location>
</feature>
<keyword evidence="4" id="KW-0433">Leucine-rich repeat</keyword>
<evidence type="ECO:0000256" key="1">
    <source>
        <dbReference type="ARBA" id="ARBA00004370"/>
    </source>
</evidence>
<feature type="domain" description="TSP C-terminal" evidence="20">
    <location>
        <begin position="2324"/>
        <end position="2534"/>
    </location>
</feature>
<dbReference type="InterPro" id="IPR000742">
    <property type="entry name" value="EGF"/>
</dbReference>
<dbReference type="PROSITE" id="PS01186">
    <property type="entry name" value="EGF_2"/>
    <property type="match status" value="1"/>
</dbReference>
<accession>A0A210QJW7</accession>
<dbReference type="Gene3D" id="3.80.10.10">
    <property type="entry name" value="Ribonuclease Inhibitor"/>
    <property type="match status" value="6"/>
</dbReference>
<dbReference type="PROSITE" id="PS50268">
    <property type="entry name" value="CADHERIN_2"/>
    <property type="match status" value="1"/>
</dbReference>
<dbReference type="GO" id="GO:0007156">
    <property type="term" value="P:homophilic cell adhesion via plasma membrane adhesion molecules"/>
    <property type="evidence" value="ECO:0007669"/>
    <property type="project" value="InterPro"/>
</dbReference>
<dbReference type="Pfam" id="PF13855">
    <property type="entry name" value="LRR_8"/>
    <property type="match status" value="4"/>
</dbReference>
<dbReference type="SMART" id="SM00181">
    <property type="entry name" value="EGF"/>
    <property type="match status" value="5"/>
</dbReference>
<dbReference type="InterPro" id="IPR049883">
    <property type="entry name" value="NOTCH1_EGF-like"/>
</dbReference>
<comment type="similarity">
    <text evidence="2">Belongs to the thrombospondin family.</text>
</comment>
<dbReference type="InterPro" id="IPR013783">
    <property type="entry name" value="Ig-like_fold"/>
</dbReference>
<dbReference type="SMART" id="SM01411">
    <property type="entry name" value="Ephrin_rec_like"/>
    <property type="match status" value="2"/>
</dbReference>
<dbReference type="PROSITE" id="PS51234">
    <property type="entry name" value="TSP3"/>
    <property type="match status" value="2"/>
</dbReference>
<dbReference type="InterPro" id="IPR024731">
    <property type="entry name" value="NELL2-like_EGF"/>
</dbReference>
<dbReference type="PROSITE" id="PS51450">
    <property type="entry name" value="LRR"/>
    <property type="match status" value="1"/>
</dbReference>
<dbReference type="CDD" id="cd00057">
    <property type="entry name" value="FA58C"/>
    <property type="match status" value="1"/>
</dbReference>
<dbReference type="Gene3D" id="2.60.120.260">
    <property type="entry name" value="Galactose-binding domain-like"/>
    <property type="match status" value="1"/>
</dbReference>
<evidence type="ECO:0000256" key="10">
    <source>
        <dbReference type="ARBA" id="ARBA00023157"/>
    </source>
</evidence>
<dbReference type="FunFam" id="4.10.1080.10:FF:000001">
    <property type="entry name" value="Thrombospondin 3"/>
    <property type="match status" value="1"/>
</dbReference>
<dbReference type="PANTHER" id="PTHR10199">
    <property type="entry name" value="THROMBOSPONDIN"/>
    <property type="match status" value="1"/>
</dbReference>
<dbReference type="InterPro" id="IPR001881">
    <property type="entry name" value="EGF-like_Ca-bd_dom"/>
</dbReference>
<dbReference type="GO" id="GO:0005576">
    <property type="term" value="C:extracellular region"/>
    <property type="evidence" value="ECO:0007669"/>
    <property type="project" value="InterPro"/>
</dbReference>
<dbReference type="InterPro" id="IPR003367">
    <property type="entry name" value="Thrombospondin_3-like_rpt"/>
</dbReference>
<dbReference type="SUPFAM" id="SSF103647">
    <property type="entry name" value="TSP type-3 repeat"/>
    <property type="match status" value="2"/>
</dbReference>
<evidence type="ECO:0000259" key="16">
    <source>
        <dbReference type="PROSITE" id="PS50022"/>
    </source>
</evidence>
<dbReference type="PROSITE" id="PS51236">
    <property type="entry name" value="TSP_CTER"/>
    <property type="match status" value="1"/>
</dbReference>
<evidence type="ECO:0000259" key="18">
    <source>
        <dbReference type="PROSITE" id="PS50268"/>
    </source>
</evidence>
<dbReference type="FunFam" id="2.60.120.260:FF:000016">
    <property type="entry name" value="Contactin-associated protein-like 4 isoform 1"/>
    <property type="match status" value="1"/>
</dbReference>
<dbReference type="PROSITE" id="PS01187">
    <property type="entry name" value="EGF_CA"/>
    <property type="match status" value="2"/>
</dbReference>
<dbReference type="Pfam" id="PF00754">
    <property type="entry name" value="F5_F8_type_C"/>
    <property type="match status" value="1"/>
</dbReference>
<evidence type="ECO:0000256" key="7">
    <source>
        <dbReference type="ARBA" id="ARBA00022837"/>
    </source>
</evidence>
<dbReference type="SUPFAM" id="SSF49265">
    <property type="entry name" value="Fibronectin type III"/>
    <property type="match status" value="1"/>
</dbReference>
<dbReference type="SUPFAM" id="SSF57184">
    <property type="entry name" value="Growth factor receptor domain"/>
    <property type="match status" value="1"/>
</dbReference>
<dbReference type="SUPFAM" id="SSF49899">
    <property type="entry name" value="Concanavalin A-like lectins/glucanases"/>
    <property type="match status" value="2"/>
</dbReference>
<dbReference type="PROSITE" id="PS01286">
    <property type="entry name" value="FA58C_2"/>
    <property type="match status" value="1"/>
</dbReference>
<dbReference type="Pfam" id="PF12947">
    <property type="entry name" value="EGF_3"/>
    <property type="match status" value="1"/>
</dbReference>
<dbReference type="InterPro" id="IPR000421">
    <property type="entry name" value="FA58C"/>
</dbReference>
<dbReference type="Gene3D" id="2.60.40.60">
    <property type="entry name" value="Cadherins"/>
    <property type="match status" value="2"/>
</dbReference>
<dbReference type="InterPro" id="IPR032675">
    <property type="entry name" value="LRR_dom_sf"/>
</dbReference>
<evidence type="ECO:0000256" key="2">
    <source>
        <dbReference type="ARBA" id="ARBA00009456"/>
    </source>
</evidence>
<dbReference type="SMART" id="SM00369">
    <property type="entry name" value="LRR_TYP"/>
    <property type="match status" value="17"/>
</dbReference>
<dbReference type="InterPro" id="IPR011641">
    <property type="entry name" value="Tyr-kin_ephrin_A/B_rcpt-like"/>
</dbReference>
<evidence type="ECO:0000256" key="9">
    <source>
        <dbReference type="ARBA" id="ARBA00023136"/>
    </source>
</evidence>
<dbReference type="Gene3D" id="2.10.50.10">
    <property type="entry name" value="Tumor Necrosis Factor Receptor, subunit A, domain 2"/>
    <property type="match status" value="1"/>
</dbReference>
<dbReference type="CDD" id="cd00063">
    <property type="entry name" value="FN3"/>
    <property type="match status" value="1"/>
</dbReference>
<dbReference type="InterPro" id="IPR003961">
    <property type="entry name" value="FN3_dom"/>
</dbReference>
<evidence type="ECO:0000313" key="22">
    <source>
        <dbReference type="Proteomes" id="UP000242188"/>
    </source>
</evidence>
<evidence type="ECO:0000256" key="11">
    <source>
        <dbReference type="ARBA" id="ARBA00023180"/>
    </source>
</evidence>
<reference evidence="21 22" key="1">
    <citation type="journal article" date="2017" name="Nat. Ecol. Evol.">
        <title>Scallop genome provides insights into evolution of bilaterian karyotype and development.</title>
        <authorList>
            <person name="Wang S."/>
            <person name="Zhang J."/>
            <person name="Jiao W."/>
            <person name="Li J."/>
            <person name="Xun X."/>
            <person name="Sun Y."/>
            <person name="Guo X."/>
            <person name="Huan P."/>
            <person name="Dong B."/>
            <person name="Zhang L."/>
            <person name="Hu X."/>
            <person name="Sun X."/>
            <person name="Wang J."/>
            <person name="Zhao C."/>
            <person name="Wang Y."/>
            <person name="Wang D."/>
            <person name="Huang X."/>
            <person name="Wang R."/>
            <person name="Lv J."/>
            <person name="Li Y."/>
            <person name="Zhang Z."/>
            <person name="Liu B."/>
            <person name="Lu W."/>
            <person name="Hui Y."/>
            <person name="Liang J."/>
            <person name="Zhou Z."/>
            <person name="Hou R."/>
            <person name="Li X."/>
            <person name="Liu Y."/>
            <person name="Li H."/>
            <person name="Ning X."/>
            <person name="Lin Y."/>
            <person name="Zhao L."/>
            <person name="Xing Q."/>
            <person name="Dou J."/>
            <person name="Li Y."/>
            <person name="Mao J."/>
            <person name="Guo H."/>
            <person name="Dou H."/>
            <person name="Li T."/>
            <person name="Mu C."/>
            <person name="Jiang W."/>
            <person name="Fu Q."/>
            <person name="Fu X."/>
            <person name="Miao Y."/>
            <person name="Liu J."/>
            <person name="Yu Q."/>
            <person name="Li R."/>
            <person name="Liao H."/>
            <person name="Li X."/>
            <person name="Kong Y."/>
            <person name="Jiang Z."/>
            <person name="Chourrout D."/>
            <person name="Li R."/>
            <person name="Bao Z."/>
        </authorList>
    </citation>
    <scope>NUCLEOTIDE SEQUENCE [LARGE SCALE GENOMIC DNA]</scope>
    <source>
        <strain evidence="21 22">PY_sf001</strain>
    </source>
</reference>
<keyword evidence="8" id="KW-0130">Cell adhesion</keyword>
<dbReference type="SUPFAM" id="SSF57196">
    <property type="entry name" value="EGF/Laminin"/>
    <property type="match status" value="1"/>
</dbReference>
<dbReference type="Gene3D" id="4.10.1080.10">
    <property type="entry name" value="TSP type-3 repeat"/>
    <property type="match status" value="3"/>
</dbReference>
<evidence type="ECO:0000259" key="20">
    <source>
        <dbReference type="PROSITE" id="PS51236"/>
    </source>
</evidence>
<dbReference type="PROSITE" id="PS50853">
    <property type="entry name" value="FN3"/>
    <property type="match status" value="1"/>
</dbReference>
<feature type="domain" description="Fibronectin type-III" evidence="19">
    <location>
        <begin position="886"/>
        <end position="994"/>
    </location>
</feature>
<evidence type="ECO:0000256" key="4">
    <source>
        <dbReference type="ARBA" id="ARBA00022614"/>
    </source>
</evidence>
<dbReference type="SMART" id="SM00179">
    <property type="entry name" value="EGF_CA"/>
    <property type="match status" value="2"/>
</dbReference>
<keyword evidence="10" id="KW-1015">Disulfide bond</keyword>
<dbReference type="SUPFAM" id="SSF52058">
    <property type="entry name" value="L domain-like"/>
    <property type="match status" value="4"/>
</dbReference>
<keyword evidence="5" id="KW-0732">Signal</keyword>
<dbReference type="PROSITE" id="PS50026">
    <property type="entry name" value="EGF_3"/>
    <property type="match status" value="3"/>
</dbReference>
<keyword evidence="7 12" id="KW-0106">Calcium</keyword>
<dbReference type="Gene3D" id="2.60.40.10">
    <property type="entry name" value="Immunoglobulins"/>
    <property type="match status" value="1"/>
</dbReference>
<evidence type="ECO:0000256" key="3">
    <source>
        <dbReference type="ARBA" id="ARBA00022536"/>
    </source>
</evidence>
<dbReference type="Gene3D" id="2.60.120.200">
    <property type="match status" value="2"/>
</dbReference>
<dbReference type="SUPFAM" id="SSF49785">
    <property type="entry name" value="Galactose-binding domain-like"/>
    <property type="match status" value="1"/>
</dbReference>
<dbReference type="InterPro" id="IPR002126">
    <property type="entry name" value="Cadherin-like_dom"/>
</dbReference>
<dbReference type="CDD" id="cd00054">
    <property type="entry name" value="EGF_CA"/>
    <property type="match status" value="2"/>
</dbReference>
<dbReference type="InterPro" id="IPR003591">
    <property type="entry name" value="Leu-rich_rpt_typical-subtyp"/>
</dbReference>
<dbReference type="CDD" id="cd11304">
    <property type="entry name" value="Cadherin_repeat"/>
    <property type="match status" value="1"/>
</dbReference>
<evidence type="ECO:0000256" key="6">
    <source>
        <dbReference type="ARBA" id="ARBA00022737"/>
    </source>
</evidence>
<dbReference type="Pfam" id="PF13306">
    <property type="entry name" value="LRR_5"/>
    <property type="match status" value="1"/>
</dbReference>
<evidence type="ECO:0000259" key="19">
    <source>
        <dbReference type="PROSITE" id="PS50853"/>
    </source>
</evidence>
<evidence type="ECO:0000256" key="12">
    <source>
        <dbReference type="PROSITE-ProRule" id="PRU00043"/>
    </source>
</evidence>
<dbReference type="InterPro" id="IPR036116">
    <property type="entry name" value="FN3_sf"/>
</dbReference>
<dbReference type="SMART" id="SM00365">
    <property type="entry name" value="LRR_SD22"/>
    <property type="match status" value="6"/>
</dbReference>
<feature type="repeat" description="TSP type-3" evidence="14">
    <location>
        <begin position="2249"/>
        <end position="2284"/>
    </location>
</feature>
<comment type="caution">
    <text evidence="13">Lacks conserved residue(s) required for the propagation of feature annotation.</text>
</comment>
<dbReference type="Gene3D" id="2.10.25.10">
    <property type="entry name" value="Laminin"/>
    <property type="match status" value="3"/>
</dbReference>
<dbReference type="InterPro" id="IPR028974">
    <property type="entry name" value="TSP_type-3_rpt"/>
</dbReference>
<evidence type="ECO:0000256" key="15">
    <source>
        <dbReference type="SAM" id="MobiDB-lite"/>
    </source>
</evidence>
<feature type="domain" description="EGF-like" evidence="17">
    <location>
        <begin position="2018"/>
        <end position="2059"/>
    </location>
</feature>
<keyword evidence="11" id="KW-0325">Glycoprotein</keyword>
<comment type="caution">
    <text evidence="21">The sequence shown here is derived from an EMBL/GenBank/DDBJ whole genome shotgun (WGS) entry which is preliminary data.</text>
</comment>
<sequence length="2756" mass="299686">MLGENAINLFNHNFTKINWPSTLTQVSLIENNINMIPNGYFSGSNIEYLGLSRNQLRYVPGPALKDVNTLLFLGVDENLITGVSRTHLSYFASSQLLHLNLSNNAIRYIQPTALEQLGNLKVLELHDNELTTMTKGVFSNIPNLLHLDLVKNKLTILEEDSAANLPALITLKLHSQQQGDGLTNIYYNAFKNINGNLTNLWVSDNALTSYPHVVLSEQQYDKLTKVFIDNNRITNMTLFSDDGFSPSALSLFEKRQRAFTLWSTSPNIRYMYLHSNLIPEFLSTDFCDLPLLYYLDLGTNLLTNDKFPDDLLTCLSNLNYLDLSSNQFQYVPQTVRSANMTSLQTILLNGNYLTFIETGTFSQLPDLQILSLGSNNIVVVENDSFPGTIVSITLSSNCFRFTHENPFTNLTALTTLTLSNNQIDVIPDTAFSNCTALNDLQMISNNIGWLTKVMFSDCPLNYRFSASSNDIAYIEDGTFAHISSITVLLLSDNKLTKFPRGDDFSNLNVNTLALSSNRFTEVPAGVFVNTTVGQSLTLSDSEISVIETGAFQSVSVSQTLSLTGNPLKTIQEKAFHTVSCSYLSMNGMQITHIPTGAFQFVSSRIISLQENAIAYIDIAAFDGISLSNDLLLYGNKMTTLRGNIFANNSVISRNLDLSQNSLSSLPNTAFDGLSSVKAIKLGENQMTEYPATALSNKNVQTVDVSDNIIAELSLVAFLNQGTMKSLDLSNNLITNIIQGVFDPLVNLETLSLKNNSIGYVQPNSFSALGSLKTMDMSDNSMYFFPSLPNMTELTSIDLSNNQLAAFEIATFDEFEGSTKFKTLTLTGNNGIGCDCYIYQTLEKVQTTINGGSCGSPSQTAGIVFDYAGKTSSSYFLNADVNNFLCSPLNVAATALTSSDVTVTWTRPNNTVASTSTATNAVAAAWQYQVTCTASGTGTSHTQLVTAVFTHTFTSVDGIQGNTEYVCVVALVVGSGGNASTSASSQPGVATTQLNAVAGGNSSASASDWILPIVYYDFSVSHTDFTGYESTIVSQPTYVPSPYGGWLRRSSTPSSDTFSEWFVKTGSNLAFDNNITLTITSTSPPTHRFISDKFYPVDGLGFGDNEKDCLGEDHNLGFTSAIRSGFVYKGSETIAVGGGDDMWVFLNGVLVLEVIARGEGANIPCKKIDISAASSSGGATLTPLSGYVVNSQCVTSNTEINENVTLELEVGERYHFAVFHVERLQCASSLFIQTEDFDFIVNPEDEPPRDYVISFDEDYHVNGIIQELVLSDVFSSGPPFTVDIIRGNEARHFTMLDNTAGNQAAAVAPPVVTPTFTTVNGIQFVECSSPSSVTPEGHDTAVETFTITTEIGLFTLASAFDYEANNTYTVVIQVTDPGRTPPDGIVTVKVKVNDVNDNCPEMNQTTYALNGNPSLQLSPLAQVFASDTDSGNNADILFYISSIVADPDPVLSWNETFNLFNEVYAANTTLTFSVIAVDNGGYPTRGTQATIEFVSDNSCLIDVEYGPISYSLAVDNSTGQVYFRTPGYYFYQYECRDALGVETGVILGTQMSASSSADLTSPDRGRLNIVSLTPDQASLKGGWMPSTNDGSQWIQVVLNETYIIHQVQLQGQEEEDNWVTTFSVSYSSDGTVWTTYTNASGASVFAGSTDRSTVVTVELDPIVETNYIRINPVTWNNNIALRFELVGCSVSKYTYHRTTCERCLTTNYCVGDGTSLPCGRCDPLQANSTCGRSQTEHSFGLASECTTCPLGWLCSEGYATPCPDYHYATCNDTSCPTSCTQCGTGYACRGGQRYECDVGTYSNGTVEFCQLCVPGTYQDQTVQGSCKFCPAGYTSSTMKDRCQVCPLDTYSDGLGSTCLNCPSTLECPCLVTGSPCHSNSLCYNMKIGGTYSTGCLPCPDGYTGDGITCTDIDECAQHNPCWNNSACINTSPGYQCRACPYGYTGTFEDALSIDIHRRTFELYNTVWTNTNQSCADINECLVNNGGCNANAYCYNTVGSYYCGLCKPGYVGDSVNGCQLADYCVAGIHKCSSNAECYYTGPAEYRCECKAGWAGDGYICGEDTDVDGNPDLGQSCSSRKCVKDNCRLKVNSGQEDIDGDSDGNICDYDSDNDNVFYDESDNCPYVSNVDQLDTDGDGRGDLCDNCINTANFDQADVDGDGVGDACDTDIDGDGILNGADNCPYVSNAGQTDTDGDTVGDSCDNCLSVSNNAQTDTNENAVGDDCDGSDRDGDSIPDALDNCVEVPNGEQTDTDGDGTGDYCDTDIDADGVLNTVDNCVYVANAAQTDVDGNHRGDACESDLDNDSVLDVDDNCPKNKDISVTTFAEYISLDLNPSLTTEKAPVWSVQDAGRDIWQMESTLKPVALIGSKYFDHVTVTGTTFVNTDDCYGFIGFIVGYQSNTKYYLVTWRHIHLNLEDQGGIKGVQLWLIDSTTAPGNNYAKALYHGCDTTDTATLLWQDPTLAGWECTTGYKWTVQHSPSVGLLRVLIEQGTTTIADSGYIYNVAINGGRLGVFSYNQTQSVWSNLVYRCTDRLNYALEFDGTSTYGGIANLSDLAIVKSFTFESWIYLPSGAPSTKLPILCTMTRELCLFIEGNTFHTQIGSHIVDGTTTITADTWTHIATRYNAQQGTLTMFVNGADGGVTKEVENTTMAETTWDPTLTLYIGRDSNYYFKGMIDEVRIYNIQIPDAEIDTYWQKAGMVREYKKFTMSAHYTMDGNTQTSVLTDQGPLKLDATLYGSPAFVESTTDYFRYYHTNN</sequence>
<dbReference type="PROSITE" id="PS00232">
    <property type="entry name" value="CADHERIN_1"/>
    <property type="match status" value="1"/>
</dbReference>
<dbReference type="FunFam" id="3.80.10.10:FF:001164">
    <property type="entry name" value="GH01279p"/>
    <property type="match status" value="1"/>
</dbReference>
<dbReference type="Pfam" id="PF05735">
    <property type="entry name" value="TSP_C"/>
    <property type="match status" value="1"/>
</dbReference>
<keyword evidence="3 13" id="KW-0245">EGF-like domain</keyword>
<name>A0A210QJW7_MIZYE</name>
<proteinExistence type="inferred from homology"/>
<keyword evidence="22" id="KW-1185">Reference proteome</keyword>
<dbReference type="STRING" id="6573.A0A210QJW7"/>
<dbReference type="PROSITE" id="PS50022">
    <property type="entry name" value="FA58C_3"/>
    <property type="match status" value="1"/>
</dbReference>
<dbReference type="SMART" id="SM00112">
    <property type="entry name" value="CA"/>
    <property type="match status" value="1"/>
</dbReference>
<dbReference type="PANTHER" id="PTHR10199:SF110">
    <property type="entry name" value="TSP C-TERMINAL DOMAIN-CONTAINING PROTEIN"/>
    <property type="match status" value="1"/>
</dbReference>
<dbReference type="InterPro" id="IPR008979">
    <property type="entry name" value="Galactose-bd-like_sf"/>
</dbReference>
<dbReference type="SUPFAM" id="SSF49313">
    <property type="entry name" value="Cadherin-like"/>
    <property type="match status" value="2"/>
</dbReference>
<dbReference type="GO" id="GO:0005886">
    <property type="term" value="C:plasma membrane"/>
    <property type="evidence" value="ECO:0007669"/>
    <property type="project" value="InterPro"/>
</dbReference>
<dbReference type="OrthoDB" id="14563at2759"/>
<dbReference type="InterPro" id="IPR009030">
    <property type="entry name" value="Growth_fac_rcpt_cys_sf"/>
</dbReference>
<dbReference type="SMART" id="SM00231">
    <property type="entry name" value="FA58C"/>
    <property type="match status" value="1"/>
</dbReference>
<feature type="domain" description="EGF-like" evidence="17">
    <location>
        <begin position="1910"/>
        <end position="1947"/>
    </location>
</feature>
<evidence type="ECO:0000313" key="21">
    <source>
        <dbReference type="EMBL" id="OWF49029.1"/>
    </source>
</evidence>
<dbReference type="InterPro" id="IPR013320">
    <property type="entry name" value="ConA-like_dom_sf"/>
</dbReference>
<keyword evidence="9" id="KW-0472">Membrane</keyword>
<gene>
    <name evidence="21" type="ORF">KP79_PYT18338</name>
</gene>
<keyword evidence="6" id="KW-0677">Repeat</keyword>
<feature type="repeat" description="TSP type-3" evidence="14">
    <location>
        <begin position="2153"/>
        <end position="2188"/>
    </location>
</feature>
<evidence type="ECO:0000256" key="5">
    <source>
        <dbReference type="ARBA" id="ARBA00022729"/>
    </source>
</evidence>
<feature type="domain" description="EGF-like" evidence="17">
    <location>
        <begin position="1975"/>
        <end position="2017"/>
    </location>
</feature>
<dbReference type="Pfam" id="PF07699">
    <property type="entry name" value="Ephrin_rec_like"/>
    <property type="match status" value="1"/>
</dbReference>